<dbReference type="EMBL" id="CATQJA010000751">
    <property type="protein sequence ID" value="CAJ0563813.1"/>
    <property type="molecule type" value="Genomic_DNA"/>
</dbReference>
<gene>
    <name evidence="1" type="ORF">MSPICULIGERA_LOCUS2554</name>
</gene>
<feature type="non-terminal residue" evidence="1">
    <location>
        <position position="1"/>
    </location>
</feature>
<evidence type="ECO:0000313" key="1">
    <source>
        <dbReference type="EMBL" id="CAJ0563813.1"/>
    </source>
</evidence>
<reference evidence="1" key="1">
    <citation type="submission" date="2023-06" db="EMBL/GenBank/DDBJ databases">
        <authorList>
            <person name="Delattre M."/>
        </authorList>
    </citation>
    <scope>NUCLEOTIDE SEQUENCE</scope>
    <source>
        <strain evidence="1">AF72</strain>
    </source>
</reference>
<protein>
    <submittedName>
        <fullName evidence="1">Uncharacterized protein</fullName>
    </submittedName>
</protein>
<dbReference type="Proteomes" id="UP001177023">
    <property type="component" value="Unassembled WGS sequence"/>
</dbReference>
<accession>A0AA36C8D6</accession>
<name>A0AA36C8D6_9BILA</name>
<dbReference type="AlphaFoldDB" id="A0AA36C8D6"/>
<evidence type="ECO:0000313" key="2">
    <source>
        <dbReference type="Proteomes" id="UP001177023"/>
    </source>
</evidence>
<comment type="caution">
    <text evidence="1">The sequence shown here is derived from an EMBL/GenBank/DDBJ whole genome shotgun (WGS) entry which is preliminary data.</text>
</comment>
<keyword evidence="2" id="KW-1185">Reference proteome</keyword>
<proteinExistence type="predicted"/>
<sequence>MPVNDSKDVVPDSYFCESYTWSYMARPVDCEGLMKLYVSSDGLFLTVAAAADVFDATPPSNYSKLLGYVAAEANVCGANWTCIKE</sequence>
<organism evidence="1 2">
    <name type="scientific">Mesorhabditis spiculigera</name>
    <dbReference type="NCBI Taxonomy" id="96644"/>
    <lineage>
        <taxon>Eukaryota</taxon>
        <taxon>Metazoa</taxon>
        <taxon>Ecdysozoa</taxon>
        <taxon>Nematoda</taxon>
        <taxon>Chromadorea</taxon>
        <taxon>Rhabditida</taxon>
        <taxon>Rhabditina</taxon>
        <taxon>Rhabditomorpha</taxon>
        <taxon>Rhabditoidea</taxon>
        <taxon>Rhabditidae</taxon>
        <taxon>Mesorhabditinae</taxon>
        <taxon>Mesorhabditis</taxon>
    </lineage>
</organism>